<dbReference type="PROSITE" id="PS51864">
    <property type="entry name" value="ASTACIN"/>
    <property type="match status" value="1"/>
</dbReference>
<dbReference type="InterPro" id="IPR001506">
    <property type="entry name" value="Peptidase_M12A"/>
</dbReference>
<dbReference type="Gene3D" id="3.40.390.10">
    <property type="entry name" value="Collagenase (Catalytic Domain)"/>
    <property type="match status" value="1"/>
</dbReference>
<evidence type="ECO:0000256" key="2">
    <source>
        <dbReference type="RuleBase" id="RU361183"/>
    </source>
</evidence>
<reference evidence="4 5" key="1">
    <citation type="submission" date="2022-12" db="EMBL/GenBank/DDBJ databases">
        <title>Chromosome-level genome of Tegillarca granosa.</title>
        <authorList>
            <person name="Kim J."/>
        </authorList>
    </citation>
    <scope>NUCLEOTIDE SEQUENCE [LARGE SCALE GENOMIC DNA]</scope>
    <source>
        <strain evidence="4">Teg-2019</strain>
        <tissue evidence="4">Adductor muscle</tissue>
    </source>
</reference>
<keyword evidence="5" id="KW-1185">Reference proteome</keyword>
<keyword evidence="1 2" id="KW-0862">Zinc</keyword>
<dbReference type="InterPro" id="IPR006026">
    <property type="entry name" value="Peptidase_Metallo"/>
</dbReference>
<sequence>MYAELSVNSANAQAKIEEAAAEFQTKTCVKLVRKTLDEIATEGIPYYVNITSDSGLYRRRNFLYQRIAILRSQILTETKAFMTEKSTVIHEFCHALGMNHEQSRSDRDNHLKVLFENINEDKKYNLEKEKTLDNNPYDYYSLMQYGLYVSVNTAVVIETFLDICM</sequence>
<dbReference type="SMART" id="SM00235">
    <property type="entry name" value="ZnMc"/>
    <property type="match status" value="1"/>
</dbReference>
<dbReference type="Proteomes" id="UP001217089">
    <property type="component" value="Unassembled WGS sequence"/>
</dbReference>
<keyword evidence="1 2" id="KW-0479">Metal-binding</keyword>
<comment type="cofactor">
    <cofactor evidence="1 2">
        <name>Zn(2+)</name>
        <dbReference type="ChEBI" id="CHEBI:29105"/>
    </cofactor>
    <text evidence="1 2">Binds 1 zinc ion per subunit.</text>
</comment>
<dbReference type="InterPro" id="IPR024079">
    <property type="entry name" value="MetalloPept_cat_dom_sf"/>
</dbReference>
<dbReference type="Pfam" id="PF01400">
    <property type="entry name" value="Astacin"/>
    <property type="match status" value="1"/>
</dbReference>
<evidence type="ECO:0000313" key="4">
    <source>
        <dbReference type="EMBL" id="KAJ8297955.1"/>
    </source>
</evidence>
<feature type="binding site" evidence="1">
    <location>
        <position position="94"/>
    </location>
    <ligand>
        <name>Zn(2+)</name>
        <dbReference type="ChEBI" id="CHEBI:29105"/>
        <note>catalytic</note>
    </ligand>
</feature>
<name>A0ABQ9E373_TEGGR</name>
<feature type="domain" description="Peptidase M12A" evidence="3">
    <location>
        <begin position="1"/>
        <end position="165"/>
    </location>
</feature>
<dbReference type="PANTHER" id="PTHR10127">
    <property type="entry name" value="DISCOIDIN, CUB, EGF, LAMININ , AND ZINC METALLOPROTEASE DOMAIN CONTAINING"/>
    <property type="match status" value="1"/>
</dbReference>
<feature type="binding site" evidence="1">
    <location>
        <position position="90"/>
    </location>
    <ligand>
        <name>Zn(2+)</name>
        <dbReference type="ChEBI" id="CHEBI:29105"/>
        <note>catalytic</note>
    </ligand>
</feature>
<accession>A0ABQ9E373</accession>
<dbReference type="PRINTS" id="PR00480">
    <property type="entry name" value="ASTACIN"/>
</dbReference>
<dbReference type="EC" id="3.4.24.-" evidence="2"/>
<feature type="active site" evidence="1">
    <location>
        <position position="91"/>
    </location>
</feature>
<organism evidence="4 5">
    <name type="scientific">Tegillarca granosa</name>
    <name type="common">Malaysian cockle</name>
    <name type="synonym">Anadara granosa</name>
    <dbReference type="NCBI Taxonomy" id="220873"/>
    <lineage>
        <taxon>Eukaryota</taxon>
        <taxon>Metazoa</taxon>
        <taxon>Spiralia</taxon>
        <taxon>Lophotrochozoa</taxon>
        <taxon>Mollusca</taxon>
        <taxon>Bivalvia</taxon>
        <taxon>Autobranchia</taxon>
        <taxon>Pteriomorphia</taxon>
        <taxon>Arcoida</taxon>
        <taxon>Arcoidea</taxon>
        <taxon>Arcidae</taxon>
        <taxon>Tegillarca</taxon>
    </lineage>
</organism>
<dbReference type="EMBL" id="JARBDR010000923">
    <property type="protein sequence ID" value="KAJ8297955.1"/>
    <property type="molecule type" value="Genomic_DNA"/>
</dbReference>
<keyword evidence="1 2" id="KW-0378">Hydrolase</keyword>
<proteinExistence type="predicted"/>
<gene>
    <name evidence="4" type="ORF">KUTeg_024486</name>
</gene>
<comment type="caution">
    <text evidence="1">Lacks conserved residue(s) required for the propagation of feature annotation.</text>
</comment>
<dbReference type="SUPFAM" id="SSF55486">
    <property type="entry name" value="Metalloproteases ('zincins'), catalytic domain"/>
    <property type="match status" value="1"/>
</dbReference>
<evidence type="ECO:0000313" key="5">
    <source>
        <dbReference type="Proteomes" id="UP001217089"/>
    </source>
</evidence>
<keyword evidence="1 2" id="KW-0645">Protease</keyword>
<evidence type="ECO:0000256" key="1">
    <source>
        <dbReference type="PROSITE-ProRule" id="PRU01211"/>
    </source>
</evidence>
<feature type="binding site" evidence="1">
    <location>
        <position position="100"/>
    </location>
    <ligand>
        <name>Zn(2+)</name>
        <dbReference type="ChEBI" id="CHEBI:29105"/>
        <note>catalytic</note>
    </ligand>
</feature>
<protein>
    <recommendedName>
        <fullName evidence="2">Metalloendopeptidase</fullName>
        <ecNumber evidence="2">3.4.24.-</ecNumber>
    </recommendedName>
</protein>
<keyword evidence="1 2" id="KW-0482">Metalloprotease</keyword>
<evidence type="ECO:0000259" key="3">
    <source>
        <dbReference type="PROSITE" id="PS51864"/>
    </source>
</evidence>
<dbReference type="PANTHER" id="PTHR10127:SF899">
    <property type="entry name" value="ASTACIN-LIKE METALLOENDOPEPTIDASE-RELATED"/>
    <property type="match status" value="1"/>
</dbReference>
<comment type="caution">
    <text evidence="4">The sequence shown here is derived from an EMBL/GenBank/DDBJ whole genome shotgun (WGS) entry which is preliminary data.</text>
</comment>